<name>A0A8W8L668_MAGGI</name>
<dbReference type="InterPro" id="IPR029055">
    <property type="entry name" value="Ntn_hydrolases_N"/>
</dbReference>
<proteinExistence type="inferred from homology"/>
<dbReference type="AlphaFoldDB" id="A0A8W8L668"/>
<dbReference type="EC" id="3.5.1.26" evidence="7"/>
<keyword evidence="4" id="KW-0068">Autocatalytic cleavage</keyword>
<organism evidence="14 15">
    <name type="scientific">Magallana gigas</name>
    <name type="common">Pacific oyster</name>
    <name type="synonym">Crassostrea gigas</name>
    <dbReference type="NCBI Taxonomy" id="29159"/>
    <lineage>
        <taxon>Eukaryota</taxon>
        <taxon>Metazoa</taxon>
        <taxon>Spiralia</taxon>
        <taxon>Lophotrochozoa</taxon>
        <taxon>Mollusca</taxon>
        <taxon>Bivalvia</taxon>
        <taxon>Autobranchia</taxon>
        <taxon>Pteriomorphia</taxon>
        <taxon>Ostreida</taxon>
        <taxon>Ostreoidea</taxon>
        <taxon>Ostreidae</taxon>
        <taxon>Magallana</taxon>
    </lineage>
</organism>
<dbReference type="GO" id="GO:0003948">
    <property type="term" value="F:N4-(beta-N-acetylglucosaminyl)-L-asparaginase activity"/>
    <property type="evidence" value="ECO:0007669"/>
    <property type="project" value="UniProtKB-EC"/>
</dbReference>
<dbReference type="GO" id="GO:0008233">
    <property type="term" value="F:peptidase activity"/>
    <property type="evidence" value="ECO:0007669"/>
    <property type="project" value="UniProtKB-KW"/>
</dbReference>
<keyword evidence="3" id="KW-0378">Hydrolase</keyword>
<dbReference type="Proteomes" id="UP000005408">
    <property type="component" value="Unassembled WGS sequence"/>
</dbReference>
<dbReference type="OMA" id="YKPIINI"/>
<evidence type="ECO:0000256" key="8">
    <source>
        <dbReference type="ARBA" id="ARBA00078726"/>
    </source>
</evidence>
<keyword evidence="2" id="KW-0645">Protease</keyword>
<dbReference type="FunFam" id="3.60.20.30:FF:000003">
    <property type="entry name" value="N(4)-(Beta-N-acetylglucosaminyl)-L-asparaginase isoform X1"/>
    <property type="match status" value="1"/>
</dbReference>
<dbReference type="Gene3D" id="3.60.20.30">
    <property type="entry name" value="(Glycosyl)asparaginase"/>
    <property type="match status" value="1"/>
</dbReference>
<dbReference type="GO" id="GO:0005764">
    <property type="term" value="C:lysosome"/>
    <property type="evidence" value="ECO:0007669"/>
    <property type="project" value="TreeGrafter"/>
</dbReference>
<evidence type="ECO:0000256" key="13">
    <source>
        <dbReference type="PIRSR" id="PIRSR600246-3"/>
    </source>
</evidence>
<dbReference type="OrthoDB" id="188713at2759"/>
<sequence length="353" mass="37560">MTVGADHMMNKMSATTQGLWICLFAAICVQTSFSSLPIVVNTWPFTNATEAGYNEFLRGGSVIDVVEKGCSKCEVLRCDGSVGEGSDPDEDGEVTLDAMIMDGKTMDVGSVGCLRNISSAISVARMVMERTGHTLLAGELATKFAVEMGFKESDLSSNKSDTMYKQWIENNCQPNYRVNVSPDPEKSCGPYHPSTNVLEESTRKDKGIGYLNHDTIGMVAVDTNGHVVSGTTTNGLNHKIPGRVGDSPIVGAGSYAQNEMGGAAATGDGDIMMRFLPSYTAVQLMGSGMTPSKAALFSIMPIINFYPEFNGAVIAVNTKGEHGAACHGSGIGTFHYSVKDNPDKVNLFSVKCV</sequence>
<evidence type="ECO:0000256" key="3">
    <source>
        <dbReference type="ARBA" id="ARBA00022801"/>
    </source>
</evidence>
<dbReference type="PANTHER" id="PTHR10188:SF6">
    <property type="entry name" value="N(4)-(BETA-N-ACETYLGLUCOSAMINYL)-L-ASPARAGINASE"/>
    <property type="match status" value="1"/>
</dbReference>
<evidence type="ECO:0000256" key="12">
    <source>
        <dbReference type="PIRSR" id="PIRSR600246-2"/>
    </source>
</evidence>
<feature type="binding site" evidence="12">
    <location>
        <begin position="266"/>
        <end position="269"/>
    </location>
    <ligand>
        <name>substrate</name>
    </ligand>
</feature>
<feature type="active site" description="Nucleophile" evidence="11">
    <location>
        <position position="215"/>
    </location>
</feature>
<evidence type="ECO:0000313" key="14">
    <source>
        <dbReference type="EnsemblMetazoa" id="G26872.1:cds"/>
    </source>
</evidence>
<evidence type="ECO:0000256" key="2">
    <source>
        <dbReference type="ARBA" id="ARBA00022670"/>
    </source>
</evidence>
<protein>
    <recommendedName>
        <fullName evidence="7">N(4)-(beta-N-acetylglucosaminyl)-L-asparaginase</fullName>
        <ecNumber evidence="7">3.5.1.26</ecNumber>
    </recommendedName>
    <alternativeName>
        <fullName evidence="9">Aspartylglucosaminidase</fullName>
    </alternativeName>
    <alternativeName>
        <fullName evidence="8">Glycosylasparaginase</fullName>
    </alternativeName>
    <alternativeName>
        <fullName evidence="10">N4-(N-acetyl-beta-glucosaminyl)-L-asparagine amidase</fullName>
    </alternativeName>
</protein>
<dbReference type="SUPFAM" id="SSF56235">
    <property type="entry name" value="N-terminal nucleophile aminohydrolases (Ntn hydrolases)"/>
    <property type="match status" value="1"/>
</dbReference>
<dbReference type="EnsemblMetazoa" id="G26872.1">
    <property type="protein sequence ID" value="G26872.1:cds"/>
    <property type="gene ID" value="G26872"/>
</dbReference>
<keyword evidence="15" id="KW-1185">Reference proteome</keyword>
<dbReference type="Pfam" id="PF01112">
    <property type="entry name" value="Asparaginase_2"/>
    <property type="match status" value="1"/>
</dbReference>
<accession>A0A8W8L668</accession>
<comment type="function">
    <text evidence="6">Cleaves the GlcNAc-Asn bond which joins oligosaccharides to the peptide of asparagine-linked glycoproteins.</text>
</comment>
<evidence type="ECO:0000256" key="10">
    <source>
        <dbReference type="ARBA" id="ARBA00080645"/>
    </source>
</evidence>
<dbReference type="InterPro" id="IPR000246">
    <property type="entry name" value="Peptidase_T2"/>
</dbReference>
<feature type="binding site" evidence="12">
    <location>
        <begin position="243"/>
        <end position="246"/>
    </location>
    <ligand>
        <name>substrate</name>
    </ligand>
</feature>
<feature type="site" description="Cleavage; by autolysis" evidence="13">
    <location>
        <begin position="214"/>
        <end position="215"/>
    </location>
</feature>
<dbReference type="GO" id="GO:0006508">
    <property type="term" value="P:proteolysis"/>
    <property type="evidence" value="ECO:0007669"/>
    <property type="project" value="UniProtKB-KW"/>
</dbReference>
<evidence type="ECO:0000256" key="9">
    <source>
        <dbReference type="ARBA" id="ARBA00079301"/>
    </source>
</evidence>
<reference evidence="14" key="1">
    <citation type="submission" date="2022-08" db="UniProtKB">
        <authorList>
            <consortium name="EnsemblMetazoa"/>
        </authorList>
    </citation>
    <scope>IDENTIFICATION</scope>
    <source>
        <strain evidence="14">05x7-T-G4-1.051#20</strain>
    </source>
</reference>
<comment type="catalytic activity">
    <reaction evidence="5">
        <text>N(4)-(beta-N-acetyl-D-glucosaminyl)-L-asparagine + H2O = N-acetyl-beta-D-glucosaminylamine + L-aspartate + H(+)</text>
        <dbReference type="Rhea" id="RHEA:11544"/>
        <dbReference type="ChEBI" id="CHEBI:15377"/>
        <dbReference type="ChEBI" id="CHEBI:15378"/>
        <dbReference type="ChEBI" id="CHEBI:15947"/>
        <dbReference type="ChEBI" id="CHEBI:29991"/>
        <dbReference type="ChEBI" id="CHEBI:58080"/>
        <dbReference type="EC" id="3.5.1.26"/>
    </reaction>
</comment>
<evidence type="ECO:0000256" key="11">
    <source>
        <dbReference type="PIRSR" id="PIRSR600246-1"/>
    </source>
</evidence>
<evidence type="ECO:0000256" key="4">
    <source>
        <dbReference type="ARBA" id="ARBA00022813"/>
    </source>
</evidence>
<dbReference type="CDD" id="cd04513">
    <property type="entry name" value="Glycosylasparaginase"/>
    <property type="match status" value="1"/>
</dbReference>
<evidence type="ECO:0000313" key="15">
    <source>
        <dbReference type="Proteomes" id="UP000005408"/>
    </source>
</evidence>
<evidence type="ECO:0000256" key="7">
    <source>
        <dbReference type="ARBA" id="ARBA00066729"/>
    </source>
</evidence>
<evidence type="ECO:0000256" key="1">
    <source>
        <dbReference type="ARBA" id="ARBA00010872"/>
    </source>
</evidence>
<evidence type="ECO:0000256" key="6">
    <source>
        <dbReference type="ARBA" id="ARBA00053295"/>
    </source>
</evidence>
<dbReference type="PANTHER" id="PTHR10188">
    <property type="entry name" value="L-ASPARAGINASE"/>
    <property type="match status" value="1"/>
</dbReference>
<evidence type="ECO:0000256" key="5">
    <source>
        <dbReference type="ARBA" id="ARBA00050421"/>
    </source>
</evidence>
<comment type="similarity">
    <text evidence="1">Belongs to the Ntn-hydrolase family.</text>
</comment>